<evidence type="ECO:0000256" key="1">
    <source>
        <dbReference type="ARBA" id="ARBA00022737"/>
    </source>
</evidence>
<evidence type="ECO:0000256" key="3">
    <source>
        <dbReference type="PROSITE-ProRule" id="PRU00339"/>
    </source>
</evidence>
<feature type="compositionally biased region" description="Basic residues" evidence="4">
    <location>
        <begin position="10"/>
        <end position="19"/>
    </location>
</feature>
<evidence type="ECO:0000313" key="5">
    <source>
        <dbReference type="EMBL" id="NEZ55759.1"/>
    </source>
</evidence>
<proteinExistence type="predicted"/>
<dbReference type="Pfam" id="PF13371">
    <property type="entry name" value="TPR_9"/>
    <property type="match status" value="1"/>
</dbReference>
<protein>
    <submittedName>
        <fullName evidence="5">Tetratricopeptide repeat protein</fullName>
    </submittedName>
</protein>
<keyword evidence="1" id="KW-0677">Repeat</keyword>
<dbReference type="InterPro" id="IPR011990">
    <property type="entry name" value="TPR-like_helical_dom_sf"/>
</dbReference>
<dbReference type="PANTHER" id="PTHR44858:SF1">
    <property type="entry name" value="UDP-N-ACETYLGLUCOSAMINE--PEPTIDE N-ACETYLGLUCOSAMINYLTRANSFERASE SPINDLY-RELATED"/>
    <property type="match status" value="1"/>
</dbReference>
<evidence type="ECO:0000256" key="4">
    <source>
        <dbReference type="SAM" id="MobiDB-lite"/>
    </source>
</evidence>
<reference evidence="5 6" key="1">
    <citation type="journal article" date="2020" name="Microb. Ecol.">
        <title>Ecogenomics of the Marine Benthic Filamentous Cyanobacterium Adonisia.</title>
        <authorList>
            <person name="Walter J.M."/>
            <person name="Coutinho F.H."/>
            <person name="Leomil L."/>
            <person name="Hargreaves P.I."/>
            <person name="Campeao M.E."/>
            <person name="Vieira V.V."/>
            <person name="Silva B.S."/>
            <person name="Fistarol G.O."/>
            <person name="Salomon P.S."/>
            <person name="Sawabe T."/>
            <person name="Mino S."/>
            <person name="Hosokawa M."/>
            <person name="Miyashita H."/>
            <person name="Maruyama F."/>
            <person name="van Verk M.C."/>
            <person name="Dutilh B.E."/>
            <person name="Thompson C.C."/>
            <person name="Thompson F.L."/>
        </authorList>
    </citation>
    <scope>NUCLEOTIDE SEQUENCE [LARGE SCALE GENOMIC DNA]</scope>
    <source>
        <strain evidence="5 6">CCMR0081</strain>
    </source>
</reference>
<feature type="repeat" description="TPR" evidence="3">
    <location>
        <begin position="135"/>
        <end position="168"/>
    </location>
</feature>
<dbReference type="PROSITE" id="PS50005">
    <property type="entry name" value="TPR"/>
    <property type="match status" value="3"/>
</dbReference>
<feature type="repeat" description="TPR" evidence="3">
    <location>
        <begin position="32"/>
        <end position="65"/>
    </location>
</feature>
<organism evidence="5 6">
    <name type="scientific">Adonisia turfae CCMR0081</name>
    <dbReference type="NCBI Taxonomy" id="2292702"/>
    <lineage>
        <taxon>Bacteria</taxon>
        <taxon>Bacillati</taxon>
        <taxon>Cyanobacteriota</taxon>
        <taxon>Adonisia</taxon>
        <taxon>Adonisia turfae</taxon>
    </lineage>
</organism>
<feature type="repeat" description="TPR" evidence="3">
    <location>
        <begin position="66"/>
        <end position="99"/>
    </location>
</feature>
<sequence length="186" mass="21581">MFPPFNQNSNRRRAHRRSRVTTDVAMSTIQTPEQLVDAGLALARRQVHQEALGYFERALALSPNHPQALKHRALTYVHLGQTRAALVDLDRLIDLDPKNLWAYANRAIIFRDLGHYGNAVSDFSYLVKFDQSKRWQWLISRGTTFKLMGHYDEALQDFNHSLKLNPHNSWAISARDEMVLQTRHYS</sequence>
<dbReference type="PANTHER" id="PTHR44858">
    <property type="entry name" value="TETRATRICOPEPTIDE REPEAT PROTEIN 6"/>
    <property type="match status" value="1"/>
</dbReference>
<feature type="region of interest" description="Disordered" evidence="4">
    <location>
        <begin position="1"/>
        <end position="21"/>
    </location>
</feature>
<dbReference type="Proteomes" id="UP000481033">
    <property type="component" value="Unassembled WGS sequence"/>
</dbReference>
<evidence type="ECO:0000256" key="2">
    <source>
        <dbReference type="ARBA" id="ARBA00022803"/>
    </source>
</evidence>
<accession>A0A6M0RHY7</accession>
<keyword evidence="6" id="KW-1185">Reference proteome</keyword>
<dbReference type="InterPro" id="IPR019734">
    <property type="entry name" value="TPR_rpt"/>
</dbReference>
<dbReference type="AlphaFoldDB" id="A0A6M0RHY7"/>
<dbReference type="EMBL" id="QXHD01000004">
    <property type="protein sequence ID" value="NEZ55759.1"/>
    <property type="molecule type" value="Genomic_DNA"/>
</dbReference>
<keyword evidence="2 3" id="KW-0802">TPR repeat</keyword>
<comment type="caution">
    <text evidence="5">The sequence shown here is derived from an EMBL/GenBank/DDBJ whole genome shotgun (WGS) entry which is preliminary data.</text>
</comment>
<name>A0A6M0RHY7_9CYAN</name>
<dbReference type="Gene3D" id="1.25.40.10">
    <property type="entry name" value="Tetratricopeptide repeat domain"/>
    <property type="match status" value="2"/>
</dbReference>
<dbReference type="InterPro" id="IPR050498">
    <property type="entry name" value="Ycf3"/>
</dbReference>
<evidence type="ECO:0000313" key="6">
    <source>
        <dbReference type="Proteomes" id="UP000481033"/>
    </source>
</evidence>
<dbReference type="Pfam" id="PF00515">
    <property type="entry name" value="TPR_1"/>
    <property type="match status" value="1"/>
</dbReference>
<gene>
    <name evidence="5" type="ORF">DXZ20_08750</name>
</gene>
<dbReference type="SUPFAM" id="SSF48452">
    <property type="entry name" value="TPR-like"/>
    <property type="match status" value="1"/>
</dbReference>
<dbReference type="SMART" id="SM00028">
    <property type="entry name" value="TPR"/>
    <property type="match status" value="4"/>
</dbReference>